<organism evidence="1">
    <name type="scientific">uncultured Desulfobacterium sp</name>
    <dbReference type="NCBI Taxonomy" id="201089"/>
    <lineage>
        <taxon>Bacteria</taxon>
        <taxon>Pseudomonadati</taxon>
        <taxon>Thermodesulfobacteriota</taxon>
        <taxon>Desulfobacteria</taxon>
        <taxon>Desulfobacterales</taxon>
        <taxon>Desulfobacteriaceae</taxon>
        <taxon>Desulfobacterium</taxon>
        <taxon>environmental samples</taxon>
    </lineage>
</organism>
<evidence type="ECO:0000313" key="1">
    <source>
        <dbReference type="EMBL" id="CBX31659.1"/>
    </source>
</evidence>
<accession>E1YK55</accession>
<protein>
    <recommendedName>
        <fullName evidence="2">N-acetyltransferase domain-containing protein</fullName>
    </recommendedName>
</protein>
<reference evidence="1" key="1">
    <citation type="journal article" date="2011" name="Environ. Microbiol.">
        <title>Genomic insights into the metabolic potential of the polycyclic aromatic hydrocarbon degrading sulfate-reducing Deltaproteobacterium N47.</title>
        <authorList>
            <person name="Bergmann F."/>
            <person name="Selesi D."/>
            <person name="Weinmaier T."/>
            <person name="Tischler P."/>
            <person name="Rattei T."/>
            <person name="Meckenstock R.U."/>
        </authorList>
    </citation>
    <scope>NUCLEOTIDE SEQUENCE</scope>
</reference>
<dbReference type="EMBL" id="FR695877">
    <property type="protein sequence ID" value="CBX31659.1"/>
    <property type="molecule type" value="Genomic_DNA"/>
</dbReference>
<sequence>MTFCSTLIKAIKNPKLVLKILFYRLKPYHAVVITFKFKETKNVRTPATIYRVTNDNIDDALIYEPPINVDKFRQFLKQGDWGYYAYIDDQWVHRSWVTFGPQTITQWDRFANLKLSINDAGIRWCETSLTGRGNNVYPAVLSQIARDISKDFNNVYGFTTTDNIASFKGLLKAGFFPVKKTTVYSFFGIKYERMRQLNGVDYKLCSVKNNYGT</sequence>
<proteinExistence type="predicted"/>
<evidence type="ECO:0008006" key="2">
    <source>
        <dbReference type="Google" id="ProtNLM"/>
    </source>
</evidence>
<name>E1YK55_9BACT</name>
<gene>
    <name evidence="1" type="ORF">N47_E51710</name>
</gene>
<dbReference type="AlphaFoldDB" id="E1YK55"/>